<dbReference type="Proteomes" id="UP001501459">
    <property type="component" value="Unassembled WGS sequence"/>
</dbReference>
<comment type="caution">
    <text evidence="2">The sequence shown here is derived from an EMBL/GenBank/DDBJ whole genome shotgun (WGS) entry which is preliminary data.</text>
</comment>
<feature type="transmembrane region" description="Helical" evidence="1">
    <location>
        <begin position="32"/>
        <end position="50"/>
    </location>
</feature>
<evidence type="ECO:0000256" key="1">
    <source>
        <dbReference type="SAM" id="Phobius"/>
    </source>
</evidence>
<dbReference type="EMBL" id="BAAADM010000032">
    <property type="protein sequence ID" value="GAA0437437.1"/>
    <property type="molecule type" value="Genomic_DNA"/>
</dbReference>
<keyword evidence="1" id="KW-0812">Transmembrane</keyword>
<accession>A0ABN0Z7K3</accession>
<protein>
    <recommendedName>
        <fullName evidence="4">SdpI/YhfL protein family protein</fullName>
    </recommendedName>
</protein>
<reference evidence="2 3" key="1">
    <citation type="journal article" date="2019" name="Int. J. Syst. Evol. Microbiol.">
        <title>The Global Catalogue of Microorganisms (GCM) 10K type strain sequencing project: providing services to taxonomists for standard genome sequencing and annotation.</title>
        <authorList>
            <consortium name="The Broad Institute Genomics Platform"/>
            <consortium name="The Broad Institute Genome Sequencing Center for Infectious Disease"/>
            <person name="Wu L."/>
            <person name="Ma J."/>
        </authorList>
    </citation>
    <scope>NUCLEOTIDE SEQUENCE [LARGE SCALE GENOMIC DNA]</scope>
    <source>
        <strain evidence="2 3">JCM 12149</strain>
    </source>
</reference>
<feature type="transmembrane region" description="Helical" evidence="1">
    <location>
        <begin position="70"/>
        <end position="96"/>
    </location>
</feature>
<name>A0ABN0Z7K3_9BACI</name>
<dbReference type="RefSeq" id="WP_343751898.1">
    <property type="nucleotide sequence ID" value="NZ_BAAADM010000032.1"/>
</dbReference>
<evidence type="ECO:0008006" key="4">
    <source>
        <dbReference type="Google" id="ProtNLM"/>
    </source>
</evidence>
<keyword evidence="1" id="KW-0472">Membrane</keyword>
<proteinExistence type="predicted"/>
<feature type="transmembrane region" description="Helical" evidence="1">
    <location>
        <begin position="102"/>
        <end position="133"/>
    </location>
</feature>
<feature type="transmembrane region" description="Helical" evidence="1">
    <location>
        <begin position="7"/>
        <end position="26"/>
    </location>
</feature>
<gene>
    <name evidence="2" type="ORF">GCM10008983_12850</name>
</gene>
<sequence length="150" mass="17332">MARNRIFSIIVGGIALVALLLLPAMVHIYYTPYYYAVASIIFLMVLYNVLRKDTDEIFYQKWRKQKSKGFWFYVAWKGLWSSFVIVVVVCFGQLFGNNYTPLAIWAALSTGELVGVLLLIMVFGFASAAGSWFDNNKRYERVIDERMKNE</sequence>
<evidence type="ECO:0000313" key="3">
    <source>
        <dbReference type="Proteomes" id="UP001501459"/>
    </source>
</evidence>
<evidence type="ECO:0000313" key="2">
    <source>
        <dbReference type="EMBL" id="GAA0437437.1"/>
    </source>
</evidence>
<organism evidence="2 3">
    <name type="scientific">Lentibacillus halophilus</name>
    <dbReference type="NCBI Taxonomy" id="295065"/>
    <lineage>
        <taxon>Bacteria</taxon>
        <taxon>Bacillati</taxon>
        <taxon>Bacillota</taxon>
        <taxon>Bacilli</taxon>
        <taxon>Bacillales</taxon>
        <taxon>Bacillaceae</taxon>
        <taxon>Lentibacillus</taxon>
    </lineage>
</organism>
<keyword evidence="3" id="KW-1185">Reference proteome</keyword>
<keyword evidence="1" id="KW-1133">Transmembrane helix</keyword>